<feature type="compositionally biased region" description="Polar residues" evidence="1">
    <location>
        <begin position="88"/>
        <end position="101"/>
    </location>
</feature>
<evidence type="ECO:0000256" key="1">
    <source>
        <dbReference type="SAM" id="MobiDB-lite"/>
    </source>
</evidence>
<feature type="compositionally biased region" description="Low complexity" evidence="1">
    <location>
        <begin position="53"/>
        <end position="69"/>
    </location>
</feature>
<sequence length="115" mass="12400">MTIPNANTTSNPSNLDSDRTPSTVAITKQSVKTQTMSASTTKFAGHQNHRSANRTTSTHTTAKTTAYNARTSGESITTTDISSDDPNELNSKTSQNDIQSDPSRDNTCEYNSQIV</sequence>
<keyword evidence="3" id="KW-1185">Reference proteome</keyword>
<reference evidence="2 3" key="1">
    <citation type="submission" date="2019-04" db="EMBL/GenBank/DDBJ databases">
        <title>Annotation for the trematode Fasciola gigantica.</title>
        <authorList>
            <person name="Choi Y.-J."/>
        </authorList>
    </citation>
    <scope>NUCLEOTIDE SEQUENCE [LARGE SCALE GENOMIC DNA]</scope>
    <source>
        <strain evidence="2">Uganda_cow_1</strain>
    </source>
</reference>
<name>A0A504ZAR9_FASGI</name>
<dbReference type="Proteomes" id="UP000316759">
    <property type="component" value="Unassembled WGS sequence"/>
</dbReference>
<feature type="compositionally biased region" description="Polar residues" evidence="1">
    <location>
        <begin position="1"/>
        <end position="42"/>
    </location>
</feature>
<evidence type="ECO:0000313" key="2">
    <source>
        <dbReference type="EMBL" id="TPP66330.1"/>
    </source>
</evidence>
<feature type="region of interest" description="Disordered" evidence="1">
    <location>
        <begin position="1"/>
        <end position="115"/>
    </location>
</feature>
<protein>
    <submittedName>
        <fullName evidence="2">Uncharacterized protein</fullName>
    </submittedName>
</protein>
<organism evidence="2 3">
    <name type="scientific">Fasciola gigantica</name>
    <name type="common">Giant liver fluke</name>
    <dbReference type="NCBI Taxonomy" id="46835"/>
    <lineage>
        <taxon>Eukaryota</taxon>
        <taxon>Metazoa</taxon>
        <taxon>Spiralia</taxon>
        <taxon>Lophotrochozoa</taxon>
        <taxon>Platyhelminthes</taxon>
        <taxon>Trematoda</taxon>
        <taxon>Digenea</taxon>
        <taxon>Plagiorchiida</taxon>
        <taxon>Echinostomata</taxon>
        <taxon>Echinostomatoidea</taxon>
        <taxon>Fasciolidae</taxon>
        <taxon>Fasciola</taxon>
    </lineage>
</organism>
<accession>A0A504ZAR9</accession>
<dbReference type="AlphaFoldDB" id="A0A504ZAR9"/>
<dbReference type="EMBL" id="SUNJ01002013">
    <property type="protein sequence ID" value="TPP66330.1"/>
    <property type="molecule type" value="Genomic_DNA"/>
</dbReference>
<evidence type="ECO:0000313" key="3">
    <source>
        <dbReference type="Proteomes" id="UP000316759"/>
    </source>
</evidence>
<comment type="caution">
    <text evidence="2">The sequence shown here is derived from an EMBL/GenBank/DDBJ whole genome shotgun (WGS) entry which is preliminary data.</text>
</comment>
<gene>
    <name evidence="2" type="ORF">FGIG_07188</name>
</gene>
<feature type="compositionally biased region" description="Polar residues" evidence="1">
    <location>
        <begin position="70"/>
        <end position="81"/>
    </location>
</feature>
<proteinExistence type="predicted"/>